<evidence type="ECO:0000259" key="5">
    <source>
        <dbReference type="Pfam" id="PF04542"/>
    </source>
</evidence>
<feature type="domain" description="RNA polymerase sigma factor 70 region 4 type 2" evidence="6">
    <location>
        <begin position="122"/>
        <end position="174"/>
    </location>
</feature>
<dbReference type="InterPro" id="IPR014284">
    <property type="entry name" value="RNA_pol_sigma-70_dom"/>
</dbReference>
<organism evidence="7 8">
    <name type="scientific">Bacteroides fragilis str. 2-F-2 #4</name>
    <dbReference type="NCBI Taxonomy" id="1339280"/>
    <lineage>
        <taxon>Bacteria</taxon>
        <taxon>Pseudomonadati</taxon>
        <taxon>Bacteroidota</taxon>
        <taxon>Bacteroidia</taxon>
        <taxon>Bacteroidales</taxon>
        <taxon>Bacteroidaceae</taxon>
        <taxon>Bacteroides</taxon>
    </lineage>
</organism>
<dbReference type="Proteomes" id="UP000022272">
    <property type="component" value="Unassembled WGS sequence"/>
</dbReference>
<comment type="caution">
    <text evidence="7">The sequence shown here is derived from an EMBL/GenBank/DDBJ whole genome shotgun (WGS) entry which is preliminary data.</text>
</comment>
<reference evidence="7 8" key="1">
    <citation type="submission" date="2014-02" db="EMBL/GenBank/DDBJ databases">
        <authorList>
            <person name="Sears C."/>
            <person name="Carroll K."/>
            <person name="Sack B.R."/>
            <person name="Qadri F."/>
            <person name="Myers L.L."/>
            <person name="Chung G.-T."/>
            <person name="Escheverria P."/>
            <person name="Fraser C.M."/>
            <person name="Sadzewicz L."/>
            <person name="Shefchek K.A."/>
            <person name="Tallon L."/>
            <person name="Das S.P."/>
            <person name="Daugherty S."/>
            <person name="Mongodin E.F."/>
        </authorList>
    </citation>
    <scope>NUCLEOTIDE SEQUENCE [LARGE SCALE GENOMIC DNA]</scope>
    <source>
        <strain evidence="7 8">2-F-2 #4</strain>
    </source>
</reference>
<dbReference type="AlphaFoldDB" id="A0A016ABC8"/>
<dbReference type="SUPFAM" id="SSF88946">
    <property type="entry name" value="Sigma2 domain of RNA polymerase sigma factors"/>
    <property type="match status" value="1"/>
</dbReference>
<dbReference type="PANTHER" id="PTHR43133">
    <property type="entry name" value="RNA POLYMERASE ECF-TYPE SIGMA FACTO"/>
    <property type="match status" value="1"/>
</dbReference>
<dbReference type="Pfam" id="PF04542">
    <property type="entry name" value="Sigma70_r2"/>
    <property type="match status" value="1"/>
</dbReference>
<dbReference type="NCBIfam" id="TIGR02937">
    <property type="entry name" value="sigma70-ECF"/>
    <property type="match status" value="1"/>
</dbReference>
<dbReference type="InterPro" id="IPR036388">
    <property type="entry name" value="WH-like_DNA-bd_sf"/>
</dbReference>
<dbReference type="InterPro" id="IPR013249">
    <property type="entry name" value="RNA_pol_sigma70_r4_t2"/>
</dbReference>
<accession>A0A016ABC8</accession>
<gene>
    <name evidence="7" type="ORF">M076_2470</name>
</gene>
<dbReference type="RefSeq" id="WP_032570662.1">
    <property type="nucleotide sequence ID" value="NZ_JGDM01000064.1"/>
</dbReference>
<dbReference type="InterPro" id="IPR013325">
    <property type="entry name" value="RNA_pol_sigma_r2"/>
</dbReference>
<dbReference type="Gene3D" id="1.10.1740.10">
    <property type="match status" value="1"/>
</dbReference>
<evidence type="ECO:0000256" key="2">
    <source>
        <dbReference type="ARBA" id="ARBA00023015"/>
    </source>
</evidence>
<evidence type="ECO:0000259" key="6">
    <source>
        <dbReference type="Pfam" id="PF08281"/>
    </source>
</evidence>
<evidence type="ECO:0000313" key="8">
    <source>
        <dbReference type="Proteomes" id="UP000022272"/>
    </source>
</evidence>
<sequence>MRVNTHPKDSSLLEAIQKGDNIAFNILFHRYYQLLCNYGNRFVDLEDAEEIVQDSLLWVWENREVLIINVSLSSFLFTMVYRKALNRIEHNQITQRVLTQFHEDIQEVLHDVDFYQIQELMNKIDEAVAVLPDAYREAFIMHRFQHMNYKKIAETLGVSYQTVAYRIQQALKLLRLELKDFLLLLLLFYYSK</sequence>
<dbReference type="GO" id="GO:0003677">
    <property type="term" value="F:DNA binding"/>
    <property type="evidence" value="ECO:0007669"/>
    <property type="project" value="InterPro"/>
</dbReference>
<keyword evidence="4" id="KW-0804">Transcription</keyword>
<dbReference type="InterPro" id="IPR013324">
    <property type="entry name" value="RNA_pol_sigma_r3/r4-like"/>
</dbReference>
<dbReference type="InterPro" id="IPR007627">
    <property type="entry name" value="RNA_pol_sigma70_r2"/>
</dbReference>
<dbReference type="InterPro" id="IPR014327">
    <property type="entry name" value="RNA_pol_sigma70_bacteroid"/>
</dbReference>
<dbReference type="GO" id="GO:0006352">
    <property type="term" value="P:DNA-templated transcription initiation"/>
    <property type="evidence" value="ECO:0007669"/>
    <property type="project" value="InterPro"/>
</dbReference>
<evidence type="ECO:0000256" key="1">
    <source>
        <dbReference type="ARBA" id="ARBA00010641"/>
    </source>
</evidence>
<protein>
    <submittedName>
        <fullName evidence="7">RNA polymerase sigma-70 factor, expansion 1 family protein</fullName>
    </submittedName>
</protein>
<dbReference type="InterPro" id="IPR039425">
    <property type="entry name" value="RNA_pol_sigma-70-like"/>
</dbReference>
<keyword evidence="3" id="KW-0731">Sigma factor</keyword>
<comment type="similarity">
    <text evidence="1">Belongs to the sigma-70 factor family. ECF subfamily.</text>
</comment>
<feature type="domain" description="RNA polymerase sigma-70 region 2" evidence="5">
    <location>
        <begin position="27"/>
        <end position="91"/>
    </location>
</feature>
<dbReference type="EMBL" id="JGDM01000064">
    <property type="protein sequence ID" value="EXZ44344.1"/>
    <property type="molecule type" value="Genomic_DNA"/>
</dbReference>
<proteinExistence type="inferred from homology"/>
<dbReference type="Gene3D" id="1.10.10.10">
    <property type="entry name" value="Winged helix-like DNA-binding domain superfamily/Winged helix DNA-binding domain"/>
    <property type="match status" value="1"/>
</dbReference>
<keyword evidence="2" id="KW-0805">Transcription regulation</keyword>
<dbReference type="CDD" id="cd06171">
    <property type="entry name" value="Sigma70_r4"/>
    <property type="match status" value="1"/>
</dbReference>
<dbReference type="GO" id="GO:0016987">
    <property type="term" value="F:sigma factor activity"/>
    <property type="evidence" value="ECO:0007669"/>
    <property type="project" value="UniProtKB-KW"/>
</dbReference>
<name>A0A016ABC8_BACFG</name>
<dbReference type="Pfam" id="PF08281">
    <property type="entry name" value="Sigma70_r4_2"/>
    <property type="match status" value="1"/>
</dbReference>
<dbReference type="PATRIC" id="fig|1339280.3.peg.2359"/>
<dbReference type="NCBIfam" id="TIGR02985">
    <property type="entry name" value="Sig70_bacteroi1"/>
    <property type="match status" value="1"/>
</dbReference>
<dbReference type="PANTHER" id="PTHR43133:SF46">
    <property type="entry name" value="RNA POLYMERASE SIGMA-70 FACTOR ECF SUBFAMILY"/>
    <property type="match status" value="1"/>
</dbReference>
<evidence type="ECO:0000256" key="3">
    <source>
        <dbReference type="ARBA" id="ARBA00023082"/>
    </source>
</evidence>
<evidence type="ECO:0000256" key="4">
    <source>
        <dbReference type="ARBA" id="ARBA00023163"/>
    </source>
</evidence>
<evidence type="ECO:0000313" key="7">
    <source>
        <dbReference type="EMBL" id="EXZ44344.1"/>
    </source>
</evidence>
<dbReference type="SUPFAM" id="SSF88659">
    <property type="entry name" value="Sigma3 and sigma4 domains of RNA polymerase sigma factors"/>
    <property type="match status" value="1"/>
</dbReference>